<evidence type="ECO:0008006" key="3">
    <source>
        <dbReference type="Google" id="ProtNLM"/>
    </source>
</evidence>
<comment type="caution">
    <text evidence="1">The sequence shown here is derived from an EMBL/GenBank/DDBJ whole genome shotgun (WGS) entry which is preliminary data.</text>
</comment>
<dbReference type="Proteomes" id="UP000485058">
    <property type="component" value="Unassembled WGS sequence"/>
</dbReference>
<reference evidence="1 2" key="1">
    <citation type="submission" date="2020-02" db="EMBL/GenBank/DDBJ databases">
        <title>Draft genome sequence of Haematococcus lacustris strain NIES-144.</title>
        <authorList>
            <person name="Morimoto D."/>
            <person name="Nakagawa S."/>
            <person name="Yoshida T."/>
            <person name="Sawayama S."/>
        </authorList>
    </citation>
    <scope>NUCLEOTIDE SEQUENCE [LARGE SCALE GENOMIC DNA]</scope>
    <source>
        <strain evidence="1 2">NIES-144</strain>
    </source>
</reference>
<keyword evidence="2" id="KW-1185">Reference proteome</keyword>
<evidence type="ECO:0000313" key="2">
    <source>
        <dbReference type="Proteomes" id="UP000485058"/>
    </source>
</evidence>
<feature type="non-terminal residue" evidence="1">
    <location>
        <position position="90"/>
    </location>
</feature>
<dbReference type="EMBL" id="BLLF01002116">
    <property type="protein sequence ID" value="GFH22756.1"/>
    <property type="molecule type" value="Genomic_DNA"/>
</dbReference>
<dbReference type="AlphaFoldDB" id="A0A699ZVH8"/>
<organism evidence="1 2">
    <name type="scientific">Haematococcus lacustris</name>
    <name type="common">Green alga</name>
    <name type="synonym">Haematococcus pluvialis</name>
    <dbReference type="NCBI Taxonomy" id="44745"/>
    <lineage>
        <taxon>Eukaryota</taxon>
        <taxon>Viridiplantae</taxon>
        <taxon>Chlorophyta</taxon>
        <taxon>core chlorophytes</taxon>
        <taxon>Chlorophyceae</taxon>
        <taxon>CS clade</taxon>
        <taxon>Chlamydomonadales</taxon>
        <taxon>Haematococcaceae</taxon>
        <taxon>Haematococcus</taxon>
    </lineage>
</organism>
<proteinExistence type="predicted"/>
<name>A0A699ZVH8_HAELA</name>
<sequence>VKQEMILDDQSLHDIWQLLEEFSKQDGDQLKINYDGFSQVANKAREMFGGMVDPCFKPSLFARFAQDSDGYISATLFAAHLSMRAHMQTL</sequence>
<feature type="non-terminal residue" evidence="1">
    <location>
        <position position="1"/>
    </location>
</feature>
<gene>
    <name evidence="1" type="ORF">HaLaN_20268</name>
</gene>
<protein>
    <recommendedName>
        <fullName evidence="3">EF-hand domain-containing protein</fullName>
    </recommendedName>
</protein>
<evidence type="ECO:0000313" key="1">
    <source>
        <dbReference type="EMBL" id="GFH22756.1"/>
    </source>
</evidence>
<accession>A0A699ZVH8</accession>